<feature type="transmembrane region" description="Helical" evidence="10">
    <location>
        <begin position="875"/>
        <end position="894"/>
    </location>
</feature>
<dbReference type="GO" id="GO:0016887">
    <property type="term" value="F:ATP hydrolysis activity"/>
    <property type="evidence" value="ECO:0007669"/>
    <property type="project" value="InterPro"/>
</dbReference>
<dbReference type="InterPro" id="IPR036412">
    <property type="entry name" value="HAD-like_sf"/>
</dbReference>
<comment type="similarity">
    <text evidence="2">Belongs to the cation transport ATPase (P-type) (TC 3.A.3) family. Type IIA subfamily.</text>
</comment>
<evidence type="ECO:0000313" key="12">
    <source>
        <dbReference type="EMBL" id="VUZ85806.1"/>
    </source>
</evidence>
<proteinExistence type="inferred from homology"/>
<feature type="domain" description="Cation-transporting P-type ATPase N-terminal" evidence="11">
    <location>
        <begin position="2"/>
        <end position="75"/>
    </location>
</feature>
<dbReference type="SFLD" id="SFLDF00027">
    <property type="entry name" value="p-type_atpase"/>
    <property type="match status" value="1"/>
</dbReference>
<keyword evidence="3" id="KW-1003">Cell membrane</keyword>
<dbReference type="SFLD" id="SFLDG00002">
    <property type="entry name" value="C1.7:_P-type_atpase_like"/>
    <property type="match status" value="1"/>
</dbReference>
<dbReference type="GO" id="GO:0005886">
    <property type="term" value="C:plasma membrane"/>
    <property type="evidence" value="ECO:0007669"/>
    <property type="project" value="UniProtKB-SubCell"/>
</dbReference>
<organism evidence="12 13">
    <name type="scientific">Candidatus Methylomirabilis lanthanidiphila</name>
    <dbReference type="NCBI Taxonomy" id="2211376"/>
    <lineage>
        <taxon>Bacteria</taxon>
        <taxon>Candidatus Methylomirabilota</taxon>
        <taxon>Candidatus Methylomirabilia</taxon>
        <taxon>Candidatus Methylomirabilales</taxon>
        <taxon>Candidatus Methylomirabilaceae</taxon>
        <taxon>Candidatus Methylomirabilis</taxon>
    </lineage>
</organism>
<dbReference type="NCBIfam" id="TIGR01494">
    <property type="entry name" value="ATPase_P-type"/>
    <property type="match status" value="2"/>
</dbReference>
<feature type="transmembrane region" description="Helical" evidence="10">
    <location>
        <begin position="248"/>
        <end position="269"/>
    </location>
</feature>
<dbReference type="InterPro" id="IPR050510">
    <property type="entry name" value="Cation_transp_ATPase_P-type"/>
</dbReference>
<keyword evidence="7" id="KW-1278">Translocase</keyword>
<keyword evidence="6" id="KW-0067">ATP-binding</keyword>
<evidence type="ECO:0000256" key="3">
    <source>
        <dbReference type="ARBA" id="ARBA00022475"/>
    </source>
</evidence>
<accession>A0A564ZL31</accession>
<keyword evidence="4 10" id="KW-0812">Transmembrane</keyword>
<evidence type="ECO:0000256" key="9">
    <source>
        <dbReference type="ARBA" id="ARBA00023136"/>
    </source>
</evidence>
<comment type="subcellular location">
    <subcellularLocation>
        <location evidence="1">Cell membrane</location>
        <topology evidence="1">Multi-pass membrane protein</topology>
    </subcellularLocation>
</comment>
<keyword evidence="12" id="KW-0378">Hydrolase</keyword>
<dbReference type="InterPro" id="IPR006068">
    <property type="entry name" value="ATPase_P-typ_cation-transptr_C"/>
</dbReference>
<name>A0A564ZL31_9BACT</name>
<dbReference type="PANTHER" id="PTHR43294">
    <property type="entry name" value="SODIUM/POTASSIUM-TRANSPORTING ATPASE SUBUNIT ALPHA"/>
    <property type="match status" value="1"/>
</dbReference>
<dbReference type="Gene3D" id="2.70.150.10">
    <property type="entry name" value="Calcium-transporting ATPase, cytoplasmic transduction domain A"/>
    <property type="match status" value="1"/>
</dbReference>
<dbReference type="InterPro" id="IPR008250">
    <property type="entry name" value="ATPase_P-typ_transduc_dom_A_sf"/>
</dbReference>
<dbReference type="Pfam" id="PF13246">
    <property type="entry name" value="Cation_ATPase"/>
    <property type="match status" value="1"/>
</dbReference>
<dbReference type="Gene3D" id="1.20.1110.10">
    <property type="entry name" value="Calcium-transporting ATPase, transmembrane domain"/>
    <property type="match status" value="1"/>
</dbReference>
<keyword evidence="8 10" id="KW-1133">Transmembrane helix</keyword>
<dbReference type="InterPro" id="IPR018303">
    <property type="entry name" value="ATPase_P-typ_P_site"/>
</dbReference>
<evidence type="ECO:0000256" key="2">
    <source>
        <dbReference type="ARBA" id="ARBA00005675"/>
    </source>
</evidence>
<evidence type="ECO:0000256" key="5">
    <source>
        <dbReference type="ARBA" id="ARBA00022741"/>
    </source>
</evidence>
<dbReference type="PROSITE" id="PS00154">
    <property type="entry name" value="ATPASE_E1_E2"/>
    <property type="match status" value="1"/>
</dbReference>
<keyword evidence="13" id="KW-1185">Reference proteome</keyword>
<dbReference type="Pfam" id="PF00690">
    <property type="entry name" value="Cation_ATPase_N"/>
    <property type="match status" value="1"/>
</dbReference>
<dbReference type="InterPro" id="IPR059000">
    <property type="entry name" value="ATPase_P-type_domA"/>
</dbReference>
<dbReference type="SUPFAM" id="SSF81665">
    <property type="entry name" value="Calcium ATPase, transmembrane domain M"/>
    <property type="match status" value="1"/>
</dbReference>
<dbReference type="EC" id="3.6.3.8" evidence="12"/>
<dbReference type="PRINTS" id="PR00119">
    <property type="entry name" value="CATATPASE"/>
</dbReference>
<evidence type="ECO:0000256" key="10">
    <source>
        <dbReference type="SAM" id="Phobius"/>
    </source>
</evidence>
<dbReference type="SUPFAM" id="SSF81653">
    <property type="entry name" value="Calcium ATPase, transduction domain A"/>
    <property type="match status" value="1"/>
</dbReference>
<evidence type="ECO:0000256" key="8">
    <source>
        <dbReference type="ARBA" id="ARBA00022989"/>
    </source>
</evidence>
<evidence type="ECO:0000259" key="11">
    <source>
        <dbReference type="SMART" id="SM00831"/>
    </source>
</evidence>
<dbReference type="InterPro" id="IPR004014">
    <property type="entry name" value="ATPase_P-typ_cation-transptr_N"/>
</dbReference>
<dbReference type="InterPro" id="IPR023214">
    <property type="entry name" value="HAD_sf"/>
</dbReference>
<dbReference type="Pfam" id="PF00689">
    <property type="entry name" value="Cation_ATPase_C"/>
    <property type="match status" value="1"/>
</dbReference>
<feature type="transmembrane region" description="Helical" evidence="10">
    <location>
        <begin position="84"/>
        <end position="102"/>
    </location>
</feature>
<evidence type="ECO:0000256" key="4">
    <source>
        <dbReference type="ARBA" id="ARBA00022692"/>
    </source>
</evidence>
<dbReference type="Gene3D" id="3.40.50.1000">
    <property type="entry name" value="HAD superfamily/HAD-like"/>
    <property type="match status" value="1"/>
</dbReference>
<dbReference type="Gene3D" id="3.40.1110.10">
    <property type="entry name" value="Calcium-transporting ATPase, cytoplasmic domain N"/>
    <property type="match status" value="1"/>
</dbReference>
<feature type="transmembrane region" description="Helical" evidence="10">
    <location>
        <begin position="841"/>
        <end position="863"/>
    </location>
</feature>
<sequence length="918" mass="98558">MQIHRLSVEEALKALGTGDQGLSEAEAASRLREFGSNELHAAERIPVLAMLGRQCTHFLALLLWAAAALAFVADWMKPGEGMDLLAWAIIGVIGVNALFSFVQEYKAERAIIALRRLLPMRVKVVRTGQISEVSASDLAPGDLTILAEGDRVPADGRVIAAVQFRVDNAPLTGESIPKSRISEAAIEGPLVESANIVFAGTTVLSGTARVVIFATGMNTEFGKIAHLTSGIEAEMSPLQQEIRKVTRLIAAISMGIGVAFFGLGILSGRSFWENFVFAVGLLVANVPEGLLPTVTLALAVGGQRMAKRKALMKNLAAVETLGCATVICTDKTGTLTENRMAVTRIYIHGREIRVSGGSVTTEAGESVAPELLRQWAPLFAIAVGCNNASRRHDEDGPGAAFVGDPTEIALLQCAGAVLPDGPDVSPRIGEFPFDADRKRMTTIHAAASAGRVAYVKGAPEAVLPICGSIFVDGRALPLREVDRAAIVDRLNAFTGSALRVLALAYRELPEAAKLSSMEETERDLTFAGLMAMFDPPRPEVAEAVARCKRAGIKPIMITGDNSRTALAIARTVGMVRNEKAPVLEGAQIERMRDEELKGALAGSEILFARMTPMQKMRVVTLLKEMGEVVAVTGDGVNDAPALKKADIGIAMGIAGTDVAKEAADIVLLDDNFATIVNAVEEGRAVYENIRKFVTYILASNIPEIVPYLASVVFRIPLLLTIVQILAVDLGTDMLPALGLGAEPPDATTMDRPPRSRDERLLNTRLLARSYLFLGPIEAAAAMTAGLWYLGYNGWEWGIDLSATSPLYRQATTVTFAAIVVCQVVNVYACRSQRVSVLSMGLFTNRLIVWGIAVELMILGVIVYSRMGHRIFGTDAFPGEFWWLLIGCAALLLLVEEARKGIVRRLDPVKGLRYQEGTV</sequence>
<dbReference type="Pfam" id="PF00122">
    <property type="entry name" value="E1-E2_ATPase"/>
    <property type="match status" value="1"/>
</dbReference>
<dbReference type="AlphaFoldDB" id="A0A564ZL31"/>
<dbReference type="SUPFAM" id="SSF56784">
    <property type="entry name" value="HAD-like"/>
    <property type="match status" value="1"/>
</dbReference>
<dbReference type="InterPro" id="IPR044492">
    <property type="entry name" value="P_typ_ATPase_HD_dom"/>
</dbReference>
<keyword evidence="5" id="KW-0547">Nucleotide-binding</keyword>
<evidence type="ECO:0000256" key="7">
    <source>
        <dbReference type="ARBA" id="ARBA00022967"/>
    </source>
</evidence>
<dbReference type="InterPro" id="IPR001757">
    <property type="entry name" value="P_typ_ATPase"/>
</dbReference>
<feature type="transmembrane region" description="Helical" evidence="10">
    <location>
        <begin position="55"/>
        <end position="72"/>
    </location>
</feature>
<dbReference type="InterPro" id="IPR023298">
    <property type="entry name" value="ATPase_P-typ_TM_dom_sf"/>
</dbReference>
<dbReference type="FunFam" id="3.40.50.1000:FF:000028">
    <property type="entry name" value="Calcium-transporting P-type ATPase, putative"/>
    <property type="match status" value="1"/>
</dbReference>
<dbReference type="SUPFAM" id="SSF81660">
    <property type="entry name" value="Metal cation-transporting ATPase, ATP-binding domain N"/>
    <property type="match status" value="1"/>
</dbReference>
<feature type="transmembrane region" description="Helical" evidence="10">
    <location>
        <begin position="275"/>
        <end position="300"/>
    </location>
</feature>
<gene>
    <name evidence="12" type="ORF">MELA_02191</name>
</gene>
<reference evidence="12 13" key="1">
    <citation type="submission" date="2019-07" db="EMBL/GenBank/DDBJ databases">
        <authorList>
            <person name="Cremers G."/>
        </authorList>
    </citation>
    <scope>NUCLEOTIDE SEQUENCE [LARGE SCALE GENOMIC DNA]</scope>
</reference>
<feature type="transmembrane region" description="Helical" evidence="10">
    <location>
        <begin position="810"/>
        <end position="829"/>
    </location>
</feature>
<dbReference type="SFLD" id="SFLDS00003">
    <property type="entry name" value="Haloacid_Dehalogenase"/>
    <property type="match status" value="1"/>
</dbReference>
<dbReference type="SMART" id="SM00831">
    <property type="entry name" value="Cation_ATPase_N"/>
    <property type="match status" value="1"/>
</dbReference>
<dbReference type="EMBL" id="CABIKM010000034">
    <property type="protein sequence ID" value="VUZ85806.1"/>
    <property type="molecule type" value="Genomic_DNA"/>
</dbReference>
<keyword evidence="9 10" id="KW-0472">Membrane</keyword>
<dbReference type="GO" id="GO:0005524">
    <property type="term" value="F:ATP binding"/>
    <property type="evidence" value="ECO:0007669"/>
    <property type="project" value="UniProtKB-KW"/>
</dbReference>
<evidence type="ECO:0000256" key="1">
    <source>
        <dbReference type="ARBA" id="ARBA00004651"/>
    </source>
</evidence>
<evidence type="ECO:0000313" key="13">
    <source>
        <dbReference type="Proteomes" id="UP000334340"/>
    </source>
</evidence>
<evidence type="ECO:0000256" key="6">
    <source>
        <dbReference type="ARBA" id="ARBA00022840"/>
    </source>
</evidence>
<dbReference type="Proteomes" id="UP000334340">
    <property type="component" value="Unassembled WGS sequence"/>
</dbReference>
<dbReference type="InterPro" id="IPR023299">
    <property type="entry name" value="ATPase_P-typ_cyto_dom_N"/>
</dbReference>
<feature type="transmembrane region" description="Helical" evidence="10">
    <location>
        <begin position="769"/>
        <end position="790"/>
    </location>
</feature>
<protein>
    <submittedName>
        <fullName evidence="12">ATPase</fullName>
        <ecNumber evidence="12">3.6.3.8</ecNumber>
    </submittedName>
</protein>
<dbReference type="PANTHER" id="PTHR43294:SF21">
    <property type="entry name" value="CATION TRANSPORTING ATPASE"/>
    <property type="match status" value="1"/>
</dbReference>
<dbReference type="PRINTS" id="PR00121">
    <property type="entry name" value="NAKATPASE"/>
</dbReference>